<reference evidence="1" key="1">
    <citation type="submission" date="2015-01" db="EMBL/GenBank/DDBJ databases">
        <title>The Genome Sequence of Cladophialophora bantiana CBS 173.52.</title>
        <authorList>
            <consortium name="The Broad Institute Genomics Platform"/>
            <person name="Cuomo C."/>
            <person name="de Hoog S."/>
            <person name="Gorbushina A."/>
            <person name="Stielow B."/>
            <person name="Teixiera M."/>
            <person name="Abouelleil A."/>
            <person name="Chapman S.B."/>
            <person name="Priest M."/>
            <person name="Young S.K."/>
            <person name="Wortman J."/>
            <person name="Nusbaum C."/>
            <person name="Birren B."/>
        </authorList>
    </citation>
    <scope>NUCLEOTIDE SEQUENCE [LARGE SCALE GENOMIC DNA]</scope>
    <source>
        <strain evidence="1">CBS 173.52</strain>
    </source>
</reference>
<proteinExistence type="predicted"/>
<dbReference type="AlphaFoldDB" id="A0A0D2HUL1"/>
<dbReference type="EMBL" id="KN846985">
    <property type="protein sequence ID" value="KIW94530.1"/>
    <property type="molecule type" value="Genomic_DNA"/>
</dbReference>
<protein>
    <submittedName>
        <fullName evidence="1">Uncharacterized protein</fullName>
    </submittedName>
</protein>
<dbReference type="GeneID" id="27697434"/>
<keyword evidence="2" id="KW-1185">Reference proteome</keyword>
<dbReference type="HOGENOM" id="CLU_1981412_0_0_1"/>
<dbReference type="Proteomes" id="UP000053789">
    <property type="component" value="Unassembled WGS sequence"/>
</dbReference>
<accession>A0A0D2HUL1</accession>
<name>A0A0D2HUL1_CLAB1</name>
<dbReference type="RefSeq" id="XP_016621199.1">
    <property type="nucleotide sequence ID" value="XM_016762252.1"/>
</dbReference>
<dbReference type="OrthoDB" id="412402at2759"/>
<sequence length="126" mass="13870">MASPTNAWSLSKNSTACPIDNCVGNAGTSICATHFGIELESVLAFKKDPLESTISEYNLDTNIIKTPADYEHRSLLELDEITTNPSYDCRWRSPSWALHVPETDIVCQSKLHKSCSSTSYIVESNG</sequence>
<organism evidence="1 2">
    <name type="scientific">Cladophialophora bantiana (strain ATCC 10958 / CBS 173.52 / CDC B-1940 / NIH 8579)</name>
    <name type="common">Xylohypha bantiana</name>
    <dbReference type="NCBI Taxonomy" id="1442370"/>
    <lineage>
        <taxon>Eukaryota</taxon>
        <taxon>Fungi</taxon>
        <taxon>Dikarya</taxon>
        <taxon>Ascomycota</taxon>
        <taxon>Pezizomycotina</taxon>
        <taxon>Eurotiomycetes</taxon>
        <taxon>Chaetothyriomycetidae</taxon>
        <taxon>Chaetothyriales</taxon>
        <taxon>Herpotrichiellaceae</taxon>
        <taxon>Cladophialophora</taxon>
    </lineage>
</organism>
<evidence type="ECO:0000313" key="1">
    <source>
        <dbReference type="EMBL" id="KIW94530.1"/>
    </source>
</evidence>
<gene>
    <name evidence="1" type="ORF">Z519_04506</name>
</gene>
<dbReference type="VEuPathDB" id="FungiDB:Z519_04506"/>
<evidence type="ECO:0000313" key="2">
    <source>
        <dbReference type="Proteomes" id="UP000053789"/>
    </source>
</evidence>